<evidence type="ECO:0000259" key="6">
    <source>
        <dbReference type="PROSITE" id="PS50235"/>
    </source>
</evidence>
<feature type="compositionally biased region" description="Basic and acidic residues" evidence="5">
    <location>
        <begin position="710"/>
        <end position="720"/>
    </location>
</feature>
<dbReference type="PANTHER" id="PTHR21646">
    <property type="entry name" value="UBIQUITIN CARBOXYL-TERMINAL HYDROLASE"/>
    <property type="match status" value="1"/>
</dbReference>
<dbReference type="EC" id="3.4.19.12" evidence="2"/>
<dbReference type="Pfam" id="PF00443">
    <property type="entry name" value="UCH"/>
    <property type="match status" value="1"/>
</dbReference>
<dbReference type="EMBL" id="JAWQEG010003882">
    <property type="protein sequence ID" value="KAK3864040.1"/>
    <property type="molecule type" value="Genomic_DNA"/>
</dbReference>
<feature type="coiled-coil region" evidence="4">
    <location>
        <begin position="909"/>
        <end position="936"/>
    </location>
</feature>
<dbReference type="InterPro" id="IPR036770">
    <property type="entry name" value="Ankyrin_rpt-contain_sf"/>
</dbReference>
<feature type="region of interest" description="Disordered" evidence="5">
    <location>
        <begin position="846"/>
        <end position="869"/>
    </location>
</feature>
<dbReference type="GO" id="GO:0016579">
    <property type="term" value="P:protein deubiquitination"/>
    <property type="evidence" value="ECO:0007669"/>
    <property type="project" value="InterPro"/>
</dbReference>
<proteinExistence type="predicted"/>
<evidence type="ECO:0000313" key="7">
    <source>
        <dbReference type="EMBL" id="KAK3864040.1"/>
    </source>
</evidence>
<keyword evidence="4" id="KW-0175">Coiled coil</keyword>
<feature type="region of interest" description="Disordered" evidence="5">
    <location>
        <begin position="968"/>
        <end position="1006"/>
    </location>
</feature>
<feature type="repeat" description="ANK" evidence="3">
    <location>
        <begin position="40"/>
        <end position="67"/>
    </location>
</feature>
<comment type="catalytic activity">
    <reaction evidence="1">
        <text>Thiol-dependent hydrolysis of ester, thioester, amide, peptide and isopeptide bonds formed by the C-terminal Gly of ubiquitin (a 76-residue protein attached to proteins as an intracellular targeting signal).</text>
        <dbReference type="EC" id="3.4.19.12"/>
    </reaction>
</comment>
<feature type="region of interest" description="Disordered" evidence="5">
    <location>
        <begin position="694"/>
        <end position="771"/>
    </location>
</feature>
<feature type="region of interest" description="Disordered" evidence="5">
    <location>
        <begin position="421"/>
        <end position="442"/>
    </location>
</feature>
<reference evidence="7" key="1">
    <citation type="submission" date="2023-10" db="EMBL/GenBank/DDBJ databases">
        <title>Genome assemblies of two species of porcelain crab, Petrolisthes cinctipes and Petrolisthes manimaculis (Anomura: Porcellanidae).</title>
        <authorList>
            <person name="Angst P."/>
        </authorList>
    </citation>
    <scope>NUCLEOTIDE SEQUENCE</scope>
    <source>
        <strain evidence="7">PB745_01</strain>
        <tissue evidence="7">Gill</tissue>
    </source>
</reference>
<feature type="repeat" description="ANK" evidence="3">
    <location>
        <begin position="154"/>
        <end position="186"/>
    </location>
</feature>
<name>A0AAE1K6L2_PETCI</name>
<evidence type="ECO:0000256" key="5">
    <source>
        <dbReference type="SAM" id="MobiDB-lite"/>
    </source>
</evidence>
<dbReference type="Pfam" id="PF00023">
    <property type="entry name" value="Ank"/>
    <property type="match status" value="1"/>
</dbReference>
<feature type="region of interest" description="Disordered" evidence="5">
    <location>
        <begin position="566"/>
        <end position="588"/>
    </location>
</feature>
<dbReference type="Pfam" id="PF12796">
    <property type="entry name" value="Ank_2"/>
    <property type="match status" value="1"/>
</dbReference>
<accession>A0AAE1K6L2</accession>
<dbReference type="Gene3D" id="1.25.40.20">
    <property type="entry name" value="Ankyrin repeat-containing domain"/>
    <property type="match status" value="2"/>
</dbReference>
<feature type="compositionally biased region" description="Basic and acidic residues" evidence="5">
    <location>
        <begin position="739"/>
        <end position="761"/>
    </location>
</feature>
<dbReference type="InterPro" id="IPR038765">
    <property type="entry name" value="Papain-like_cys_pep_sf"/>
</dbReference>
<feature type="compositionally biased region" description="Basic and acidic residues" evidence="5">
    <location>
        <begin position="252"/>
        <end position="268"/>
    </location>
</feature>
<sequence>MDEARELMLQSAEGGDTRELEAALQEGGAGMVERGKRGLLHLAAAGGYLNALKLLLHYQADTTTRSSKEGDHGKEGTGSNGWLGLKAVRVTALHLAAAAGHEQVMEALLEAGADTEARDDKGKKPVHAAAYNGQLESLEVLRRYNCNLSAQSHARSTALHYAAFFGNLEVIKWLVSNGVKHDLKDKSGRLPKDVAKEHKHHDVHDFLKDYNGRKKDTETSSNRGGSFRLTKKRRSLSVSSLFKNKSSGGDFSSRRLDDPMSSSYDRKSSPGPTSEVSSIRPPPSPTLDTSTIRKVEDWRARGMEAASLVGEGESTQGYELSSTPAPFTPASHYVHSTPVPPALPLSPASHYTHSAPYSPTAPDASYTYAQEEYEIHMRRKELEIYELRMKMRQMEQKLEEMKHWGTEVERLKEAQKAWEAKEEDLEGEMKAAREEERRGLEDEMKRLKEEAEKARQQAEEERQRAEEIKVKIREEYHEEKLGLEQQVYTVSLQIQQYHQRLEQQGRVEAELRGADKAMQNALAAAEDTAIHLTQQLEETRAQLVHSRGQVEENEKLRKELEESKKRLEEREKHLEENKEQLEEGEKQLEENRRLERELKEQKTQLEDRENQLEESLKLAEELEDKRRQLEETCVQLESNNKRLEKNEKKLEEAKKQLAEHQAREEEQESDIIDHLNIQITHLNTQIKNLNERLSDSEEARLTAEDEAEEREMANKREVEKLQQQLQHQEASHQQTVTTLKEELQREEQRRQQQETQQKESEGEGEVDQQSVSELRAQVHSLSKRLENRIQDLVMAETRQREQEAQSEKVITTLKQQLSVLQQQKQSPKVVAQLEAEKRELTKALESVKKDRHNQEANGDTQDGKRAIERGTIQQEVNAKLEVWRRDLLRERETNQKRLKEVSGRLEVERKEWAKTLDITQRRLQEVTAEYAAAKKEWAWEKEGILKQLQGVTQRYENESIQITPMYTTGEKTRVAEGDGQQTVTKREGKQQKQEGQKKQEKQQTHENITQLIEELVEAKQEKGAALSLTQSHNDHWKGKSSPDLVVSAVKPSTAGVPNLGNTCCLSMVMQCLYRVTSLRHYFTSHAYKHDVSSRSGSGGEVAEAVARVMTSLTSGHLPTITRDLTHLKSVVSELDQELCEWEQRDVHDLLIVLLSALHKDLLKSDETSVIQEETHGEEVAVISCEVYGEITRTIEPFSNLSLTIPQHRISLQAALARHYWLQGVEWDCPHCRRCHLCRHQTSLVRLPPVLIIHLSRNSEAETTSKTKVDFPADNFTLSQHLPEGLHSPLYELVGVVSHHETLSSGHYTAFCRNHSDQTWSLYNDHHVTHTSLQKVQADPDAYLLFYQRVK</sequence>
<dbReference type="PROSITE" id="PS50235">
    <property type="entry name" value="USP_3"/>
    <property type="match status" value="1"/>
</dbReference>
<evidence type="ECO:0000313" key="8">
    <source>
        <dbReference type="Proteomes" id="UP001286313"/>
    </source>
</evidence>
<feature type="compositionally biased region" description="Basic and acidic residues" evidence="5">
    <location>
        <begin position="427"/>
        <end position="442"/>
    </location>
</feature>
<keyword evidence="3" id="KW-0040">ANK repeat</keyword>
<dbReference type="InterPro" id="IPR001394">
    <property type="entry name" value="Peptidase_C19_UCH"/>
</dbReference>
<dbReference type="PROSITE" id="PS50297">
    <property type="entry name" value="ANK_REP_REGION"/>
    <property type="match status" value="2"/>
</dbReference>
<dbReference type="InterPro" id="IPR050185">
    <property type="entry name" value="Ub_carboxyl-term_hydrolase"/>
</dbReference>
<feature type="region of interest" description="Disordered" evidence="5">
    <location>
        <begin position="190"/>
        <end position="293"/>
    </location>
</feature>
<feature type="compositionally biased region" description="Basic and acidic residues" evidence="5">
    <location>
        <begin position="190"/>
        <end position="218"/>
    </location>
</feature>
<protein>
    <recommendedName>
        <fullName evidence="2">ubiquitinyl hydrolase 1</fullName>
        <ecNumber evidence="2">3.4.19.12</ecNumber>
    </recommendedName>
</protein>
<gene>
    <name evidence="7" type="ORF">Pcinc_030237</name>
</gene>
<feature type="domain" description="USP" evidence="6">
    <location>
        <begin position="1054"/>
        <end position="1349"/>
    </location>
</feature>
<dbReference type="SMART" id="SM00248">
    <property type="entry name" value="ANK"/>
    <property type="match status" value="4"/>
</dbReference>
<evidence type="ECO:0000256" key="2">
    <source>
        <dbReference type="ARBA" id="ARBA00012759"/>
    </source>
</evidence>
<feature type="compositionally biased region" description="Polar residues" evidence="5">
    <location>
        <begin position="236"/>
        <end position="250"/>
    </location>
</feature>
<evidence type="ECO:0000256" key="4">
    <source>
        <dbReference type="SAM" id="Coils"/>
    </source>
</evidence>
<dbReference type="SUPFAM" id="SSF48403">
    <property type="entry name" value="Ankyrin repeat"/>
    <property type="match status" value="1"/>
</dbReference>
<organism evidence="7 8">
    <name type="scientific">Petrolisthes cinctipes</name>
    <name type="common">Flat porcelain crab</name>
    <dbReference type="NCBI Taxonomy" id="88211"/>
    <lineage>
        <taxon>Eukaryota</taxon>
        <taxon>Metazoa</taxon>
        <taxon>Ecdysozoa</taxon>
        <taxon>Arthropoda</taxon>
        <taxon>Crustacea</taxon>
        <taxon>Multicrustacea</taxon>
        <taxon>Malacostraca</taxon>
        <taxon>Eumalacostraca</taxon>
        <taxon>Eucarida</taxon>
        <taxon>Decapoda</taxon>
        <taxon>Pleocyemata</taxon>
        <taxon>Anomura</taxon>
        <taxon>Galatheoidea</taxon>
        <taxon>Porcellanidae</taxon>
        <taxon>Petrolisthes</taxon>
    </lineage>
</organism>
<dbReference type="Proteomes" id="UP001286313">
    <property type="component" value="Unassembled WGS sequence"/>
</dbReference>
<dbReference type="Gene3D" id="3.90.70.10">
    <property type="entry name" value="Cysteine proteinases"/>
    <property type="match status" value="1"/>
</dbReference>
<keyword evidence="8" id="KW-1185">Reference proteome</keyword>
<dbReference type="InterPro" id="IPR028889">
    <property type="entry name" value="USP"/>
</dbReference>
<dbReference type="GO" id="GO:0004843">
    <property type="term" value="F:cysteine-type deubiquitinase activity"/>
    <property type="evidence" value="ECO:0007669"/>
    <property type="project" value="UniProtKB-EC"/>
</dbReference>
<dbReference type="InterPro" id="IPR002110">
    <property type="entry name" value="Ankyrin_rpt"/>
</dbReference>
<feature type="compositionally biased region" description="Low complexity" evidence="5">
    <location>
        <begin position="721"/>
        <end position="738"/>
    </location>
</feature>
<comment type="caution">
    <text evidence="7">The sequence shown here is derived from an EMBL/GenBank/DDBJ whole genome shotgun (WGS) entry which is preliminary data.</text>
</comment>
<feature type="repeat" description="ANK" evidence="3">
    <location>
        <begin position="88"/>
        <end position="120"/>
    </location>
</feature>
<dbReference type="SUPFAM" id="SSF54001">
    <property type="entry name" value="Cysteine proteinases"/>
    <property type="match status" value="1"/>
</dbReference>
<feature type="compositionally biased region" description="Basic and acidic residues" evidence="5">
    <location>
        <begin position="694"/>
        <end position="703"/>
    </location>
</feature>
<evidence type="ECO:0000256" key="1">
    <source>
        <dbReference type="ARBA" id="ARBA00000707"/>
    </source>
</evidence>
<evidence type="ECO:0000256" key="3">
    <source>
        <dbReference type="PROSITE-ProRule" id="PRU00023"/>
    </source>
</evidence>
<dbReference type="PROSITE" id="PS50088">
    <property type="entry name" value="ANK_REPEAT"/>
    <property type="match status" value="4"/>
</dbReference>
<feature type="compositionally biased region" description="Basic and acidic residues" evidence="5">
    <location>
        <begin position="984"/>
        <end position="1004"/>
    </location>
</feature>
<feature type="repeat" description="ANK" evidence="3">
    <location>
        <begin position="121"/>
        <end position="153"/>
    </location>
</feature>